<dbReference type="InterPro" id="IPR050952">
    <property type="entry name" value="TRIM-NHL_E3_ligases"/>
</dbReference>
<gene>
    <name evidence="5" type="primary">LOC102802915</name>
</gene>
<reference evidence="5" key="1">
    <citation type="submission" date="2025-08" db="UniProtKB">
        <authorList>
            <consortium name="RefSeq"/>
        </authorList>
    </citation>
    <scope>IDENTIFICATION</scope>
    <source>
        <tissue evidence="5">Testes</tissue>
    </source>
</reference>
<sequence length="396" mass="44359">METKPPMKYDVVEFQKGDEFVTHSMVGIIKYDACLSKCTVENIPHQLFKGDAVNLLLTTRDSKGNPTIPCQEVKVKMKMLNDATWEDIDFSNNYNGTSSVQIFGNREGKLLVSTTIGSEQIPGSPFEIAVISGLVQTVGKQEGRLRLPWGLTVNKHGDFVTANGGANSVSIHDRDGHYKQSFTFTGQFVKPFRPCDIAISDDKMFMLDDNNRHVVVSEDNGKFIRCFGSVEIDCPCGIAINPVTKHVYVSEKNKDCIRKYTHSGRYINSFGRRGTKQGQFRKPFYLACNSKGVVYVADRDNDRIQVFGSMDQFLFEFSSTGNSRISHPRGVAIDKNDYVYVSSEHKVVKYDTYGQFICRIDSDKDGLSYPFGVVVCNDGRIAVVENGNNCIKVFVE</sequence>
<evidence type="ECO:0000256" key="2">
    <source>
        <dbReference type="PROSITE-ProRule" id="PRU00087"/>
    </source>
</evidence>
<name>A0ABM0MT95_SACKO</name>
<evidence type="ECO:0000256" key="3">
    <source>
        <dbReference type="PROSITE-ProRule" id="PRU00504"/>
    </source>
</evidence>
<dbReference type="SUPFAM" id="SSF101898">
    <property type="entry name" value="NHL repeat"/>
    <property type="match status" value="1"/>
</dbReference>
<dbReference type="InterPro" id="IPR001258">
    <property type="entry name" value="NHL_repeat"/>
</dbReference>
<evidence type="ECO:0000313" key="4">
    <source>
        <dbReference type="Proteomes" id="UP000694865"/>
    </source>
</evidence>
<dbReference type="PROSITE" id="PS51125">
    <property type="entry name" value="NHL"/>
    <property type="match status" value="2"/>
</dbReference>
<proteinExistence type="predicted"/>
<keyword evidence="1" id="KW-0677">Repeat</keyword>
<protein>
    <submittedName>
        <fullName evidence="5">E3 ubiquitin-protein ligase TRIM71-like</fullName>
    </submittedName>
</protein>
<dbReference type="SUPFAM" id="SSF81296">
    <property type="entry name" value="E set domains"/>
    <property type="match status" value="1"/>
</dbReference>
<dbReference type="InterPro" id="IPR013783">
    <property type="entry name" value="Ig-like_fold"/>
</dbReference>
<dbReference type="PANTHER" id="PTHR24104:SF25">
    <property type="entry name" value="PROTEIN LIN-41"/>
    <property type="match status" value="1"/>
</dbReference>
<dbReference type="Gene3D" id="2.120.10.30">
    <property type="entry name" value="TolB, C-terminal domain"/>
    <property type="match status" value="2"/>
</dbReference>
<feature type="repeat" description="Filamin" evidence="2">
    <location>
        <begin position="87"/>
        <end position="130"/>
    </location>
</feature>
<evidence type="ECO:0000313" key="5">
    <source>
        <dbReference type="RefSeq" id="XP_006823236.1"/>
    </source>
</evidence>
<dbReference type="GeneID" id="102802915"/>
<dbReference type="PANTHER" id="PTHR24104">
    <property type="entry name" value="E3 UBIQUITIN-PROTEIN LIGASE NHLRC1-RELATED"/>
    <property type="match status" value="1"/>
</dbReference>
<feature type="repeat" description="NHL" evidence="3">
    <location>
        <begin position="267"/>
        <end position="310"/>
    </location>
</feature>
<dbReference type="InterPro" id="IPR017868">
    <property type="entry name" value="Filamin/ABP280_repeat-like"/>
</dbReference>
<dbReference type="PROSITE" id="PS50194">
    <property type="entry name" value="FILAMIN_REPEAT"/>
    <property type="match status" value="1"/>
</dbReference>
<organism evidence="4 5">
    <name type="scientific">Saccoglossus kowalevskii</name>
    <name type="common">Acorn worm</name>
    <dbReference type="NCBI Taxonomy" id="10224"/>
    <lineage>
        <taxon>Eukaryota</taxon>
        <taxon>Metazoa</taxon>
        <taxon>Hemichordata</taxon>
        <taxon>Enteropneusta</taxon>
        <taxon>Harrimaniidae</taxon>
        <taxon>Saccoglossus</taxon>
    </lineage>
</organism>
<dbReference type="RefSeq" id="XP_006823236.1">
    <property type="nucleotide sequence ID" value="XM_006823173.1"/>
</dbReference>
<dbReference type="Pfam" id="PF01436">
    <property type="entry name" value="NHL"/>
    <property type="match status" value="1"/>
</dbReference>
<feature type="repeat" description="NHL" evidence="3">
    <location>
        <begin position="354"/>
        <end position="394"/>
    </location>
</feature>
<dbReference type="CDD" id="cd05819">
    <property type="entry name" value="NHL"/>
    <property type="match status" value="1"/>
</dbReference>
<dbReference type="Proteomes" id="UP000694865">
    <property type="component" value="Unplaced"/>
</dbReference>
<dbReference type="Gene3D" id="2.60.40.10">
    <property type="entry name" value="Immunoglobulins"/>
    <property type="match status" value="1"/>
</dbReference>
<evidence type="ECO:0000256" key="1">
    <source>
        <dbReference type="ARBA" id="ARBA00022737"/>
    </source>
</evidence>
<dbReference type="InterPro" id="IPR014756">
    <property type="entry name" value="Ig_E-set"/>
</dbReference>
<keyword evidence="4" id="KW-1185">Reference proteome</keyword>
<accession>A0ABM0MT95</accession>
<dbReference type="InterPro" id="IPR011042">
    <property type="entry name" value="6-blade_b-propeller_TolB-like"/>
</dbReference>